<accession>A0A2Z4AE25</accession>
<reference evidence="1 2" key="1">
    <citation type="submission" date="2018-06" db="EMBL/GenBank/DDBJ databases">
        <title>Draft Genome Sequence of a Novel Marine Bacterium Related to the Verrucomicrobia.</title>
        <authorList>
            <person name="Vosseberg J."/>
            <person name="Martijn J."/>
            <person name="Ettema T.J.G."/>
        </authorList>
    </citation>
    <scope>NUCLEOTIDE SEQUENCE [LARGE SCALE GENOMIC DNA]</scope>
    <source>
        <strain evidence="1">TARA_B100001123</strain>
    </source>
</reference>
<dbReference type="EMBL" id="CP029803">
    <property type="protein sequence ID" value="AWT59198.1"/>
    <property type="molecule type" value="Genomic_DNA"/>
</dbReference>
<evidence type="ECO:0008006" key="3">
    <source>
        <dbReference type="Google" id="ProtNLM"/>
    </source>
</evidence>
<dbReference type="Proteomes" id="UP000247465">
    <property type="component" value="Chromosome"/>
</dbReference>
<dbReference type="KEGG" id="mtar:DF168_00379"/>
<name>A0A2Z4AE25_9BACT</name>
<sequence length="512" mass="58281">MNAKNEEFPRLIFNSDGDSTTLSVFEPPITSEKACRDIEEVADTGVDVFSNSMGRGDDTFSHPTEYGDLYGEGFSNWPEGEDGHGNLQWVRFMADNGRALLDAEINIIELLSERAHQRGLQFWPALRMNDVHEDDGSRFAAFRSEFKKEHPDLLLGSPYPSDGSYGYPQDNFTWAFNFAKEEVRERKLGLILETCEKYDVDGFELDFQRGPWYFKEGKEQEGMPLLTDFMRKVRNGTREVANRKGRSFILIARIPPTLDLCLDIGLDVATWIQEELADLFVPMQGSYLDMGADIKGFVKMAQNTRCRIGGGIEHLAKGYRQAGPDMLYAAAMSFWHQGASSIYLFNYDCHRQLGPDFPYTPQEIKVLKEIADPKTLVRKDKRYCVCVDMKLRTPEEGGVKPLPQEIRSTDDKKSFTIWVGDDVESSLREGVPVDIWLRFTFAKGISENQHIIVVLNGEKMKEGHRLDAPACTTWKFPVGHVLQGENEISVYVEEVERDMALRIEGIELVITY</sequence>
<evidence type="ECO:0000313" key="1">
    <source>
        <dbReference type="EMBL" id="AWT59198.1"/>
    </source>
</evidence>
<protein>
    <recommendedName>
        <fullName evidence="3">Glycosyl hydrolase-like 10 domain-containing protein</fullName>
    </recommendedName>
</protein>
<gene>
    <name evidence="1" type="ORF">DF168_00379</name>
</gene>
<evidence type="ECO:0000313" key="2">
    <source>
        <dbReference type="Proteomes" id="UP000247465"/>
    </source>
</evidence>
<dbReference type="AlphaFoldDB" id="A0A2Z4AE25"/>
<dbReference type="InterPro" id="IPR017853">
    <property type="entry name" value="GH"/>
</dbReference>
<organism evidence="1 2">
    <name type="scientific">Candidatus Moanibacter tarae</name>
    <dbReference type="NCBI Taxonomy" id="2200854"/>
    <lineage>
        <taxon>Bacteria</taxon>
        <taxon>Pseudomonadati</taxon>
        <taxon>Verrucomicrobiota</taxon>
        <taxon>Opitutia</taxon>
        <taxon>Puniceicoccales</taxon>
        <taxon>Puniceicoccales incertae sedis</taxon>
        <taxon>Candidatus Moanibacter</taxon>
    </lineage>
</organism>
<dbReference type="SUPFAM" id="SSF51445">
    <property type="entry name" value="(Trans)glycosidases"/>
    <property type="match status" value="1"/>
</dbReference>
<proteinExistence type="predicted"/>